<feature type="domain" description="DUF4349" evidence="4">
    <location>
        <begin position="73"/>
        <end position="285"/>
    </location>
</feature>
<keyword evidence="3" id="KW-0812">Transmembrane</keyword>
<dbReference type="STRING" id="656024.FsymDg_1551"/>
<evidence type="ECO:0000313" key="6">
    <source>
        <dbReference type="Proteomes" id="UP000001549"/>
    </source>
</evidence>
<dbReference type="InterPro" id="IPR025645">
    <property type="entry name" value="DUF4349"/>
</dbReference>
<gene>
    <name evidence="5" type="ordered locus">FsymDg_1551</name>
</gene>
<feature type="transmembrane region" description="Helical" evidence="3">
    <location>
        <begin position="264"/>
        <end position="291"/>
    </location>
</feature>
<dbReference type="AlphaFoldDB" id="F8B3R6"/>
<dbReference type="HOGENOM" id="CLU_054929_0_0_11"/>
<protein>
    <recommendedName>
        <fullName evidence="4">DUF4349 domain-containing protein</fullName>
    </recommendedName>
</protein>
<evidence type="ECO:0000256" key="3">
    <source>
        <dbReference type="SAM" id="Phobius"/>
    </source>
</evidence>
<reference evidence="5 6" key="1">
    <citation type="submission" date="2011-05" db="EMBL/GenBank/DDBJ databases">
        <title>Complete sequence of chromosome of Frankia symbiont of Datisca glomerata.</title>
        <authorList>
            <consortium name="US DOE Joint Genome Institute"/>
            <person name="Lucas S."/>
            <person name="Han J."/>
            <person name="Lapidus A."/>
            <person name="Cheng J.-F."/>
            <person name="Goodwin L."/>
            <person name="Pitluck S."/>
            <person name="Peters L."/>
            <person name="Mikhailova N."/>
            <person name="Chertkov O."/>
            <person name="Teshima H."/>
            <person name="Han C."/>
            <person name="Tapia R."/>
            <person name="Land M."/>
            <person name="Hauser L."/>
            <person name="Kyrpides N."/>
            <person name="Ivanova N."/>
            <person name="Pagani I."/>
            <person name="Berry A."/>
            <person name="Pawlowski K."/>
            <person name="Persson T."/>
            <person name="Vanden Heuvel B."/>
            <person name="Benson D."/>
            <person name="Woyke T."/>
        </authorList>
    </citation>
    <scope>NUCLEOTIDE SEQUENCE [LARGE SCALE GENOMIC DNA]</scope>
    <source>
        <strain evidence="6">4085684</strain>
    </source>
</reference>
<keyword evidence="6" id="KW-1185">Reference proteome</keyword>
<dbReference type="Proteomes" id="UP000001549">
    <property type="component" value="Chromosome"/>
</dbReference>
<evidence type="ECO:0000313" key="5">
    <source>
        <dbReference type="EMBL" id="AEH09011.1"/>
    </source>
</evidence>
<dbReference type="Pfam" id="PF14257">
    <property type="entry name" value="DUF4349"/>
    <property type="match status" value="1"/>
</dbReference>
<dbReference type="EMBL" id="CP002801">
    <property type="protein sequence ID" value="AEH09011.1"/>
    <property type="molecule type" value="Genomic_DNA"/>
</dbReference>
<proteinExistence type="predicted"/>
<keyword evidence="3" id="KW-1133">Transmembrane helix</keyword>
<dbReference type="eggNOG" id="COG1196">
    <property type="taxonomic scope" value="Bacteria"/>
</dbReference>
<name>F8B3R6_9ACTN</name>
<feature type="region of interest" description="Disordered" evidence="2">
    <location>
        <begin position="1"/>
        <end position="79"/>
    </location>
</feature>
<evidence type="ECO:0000256" key="2">
    <source>
        <dbReference type="SAM" id="MobiDB-lite"/>
    </source>
</evidence>
<evidence type="ECO:0000256" key="1">
    <source>
        <dbReference type="SAM" id="Coils"/>
    </source>
</evidence>
<organism evidence="5 6">
    <name type="scientific">Candidatus Protofrankia datiscae</name>
    <dbReference type="NCBI Taxonomy" id="2716812"/>
    <lineage>
        <taxon>Bacteria</taxon>
        <taxon>Bacillati</taxon>
        <taxon>Actinomycetota</taxon>
        <taxon>Actinomycetes</taxon>
        <taxon>Frankiales</taxon>
        <taxon>Frankiaceae</taxon>
        <taxon>Protofrankia</taxon>
    </lineage>
</organism>
<sequence>MPASQPGSSAVGGDGQAPGDSRMVAPGEPAAPSAPLAGDVRAAESGAGSGIATGSVPTARAADPARPAGAEPRIVRTGSMSLQVRPGGVDAAVAAASTAAQGLGGYLASLDSSGTSATSDDDQQRATVSLRVPTRSFDDLRGQVGKTGEVRASTVSSQDVTGEYVDLEARLKALSNSRDTYLALLGKAGSIGEILSVQQRIDDVQGRIEQLEGQRQVLADASDLATLTVRISEQGTPTTRPDPNDDEGLAGALRLSWDRFTGGVAVIVGLIGPIVLIALLAGAGFGGYRLLRRIRNRTRTPTAPGAPTP</sequence>
<keyword evidence="3" id="KW-0472">Membrane</keyword>
<keyword evidence="1" id="KW-0175">Coiled coil</keyword>
<dbReference type="KEGG" id="fsy:FsymDg_1551"/>
<evidence type="ECO:0000259" key="4">
    <source>
        <dbReference type="Pfam" id="PF14257"/>
    </source>
</evidence>
<accession>F8B3R6</accession>
<feature type="coiled-coil region" evidence="1">
    <location>
        <begin position="194"/>
        <end position="221"/>
    </location>
</feature>
<feature type="compositionally biased region" description="Low complexity" evidence="2">
    <location>
        <begin position="59"/>
        <end position="72"/>
    </location>
</feature>